<keyword evidence="9" id="KW-1185">Reference proteome</keyword>
<dbReference type="EMBL" id="NSJV01000604">
    <property type="protein sequence ID" value="PAU44929.1"/>
    <property type="molecule type" value="Genomic_DNA"/>
</dbReference>
<feature type="transmembrane region" description="Helical" evidence="7">
    <location>
        <begin position="724"/>
        <end position="743"/>
    </location>
</feature>
<feature type="compositionally biased region" description="Low complexity" evidence="6">
    <location>
        <begin position="606"/>
        <end position="625"/>
    </location>
</feature>
<dbReference type="PANTHER" id="PTHR30250:SF11">
    <property type="entry name" value="O-ANTIGEN TRANSPORTER-RELATED"/>
    <property type="match status" value="1"/>
</dbReference>
<dbReference type="InterPro" id="IPR050833">
    <property type="entry name" value="Poly_Biosynth_Transport"/>
</dbReference>
<proteinExistence type="predicted"/>
<keyword evidence="2" id="KW-1003">Cell membrane</keyword>
<keyword evidence="3 7" id="KW-0812">Transmembrane</keyword>
<feature type="region of interest" description="Disordered" evidence="6">
    <location>
        <begin position="467"/>
        <end position="505"/>
    </location>
</feature>
<reference evidence="8 9" key="1">
    <citation type="submission" date="2017-08" db="EMBL/GenBank/DDBJ databases">
        <title>Genome sequence of Streptomyces albireticuli NRRL B-1670.</title>
        <authorList>
            <person name="Graham D.E."/>
            <person name="Mahan K.M."/>
            <person name="Klingeman D.M."/>
            <person name="Hettich R.L."/>
            <person name="Parry R.J."/>
            <person name="Spain J.C."/>
        </authorList>
    </citation>
    <scope>NUCLEOTIDE SEQUENCE [LARGE SCALE GENOMIC DNA]</scope>
    <source>
        <strain evidence="8 9">NRRL B-1670</strain>
    </source>
</reference>
<sequence>MSDTSTRAQERETAGPAGRRLRLPGRGGGSPLFRNAFALMLNTGISAVLGVGYWLIAARYYAAEAVGQGSAAIAAMKLLAGLAAVTLTGALARFIPIAGRTTGRLVFRTYAGSSLLVALAAGVFLLTLDLWGPSYGFLHGGLRGSVFVLAVVAWSVLTLQDGVLTGLRSAFWVPVGNTVFSAAKLALLVAVASALPMSGVFVSWVVSIAVSVLPLGWLVFRKLVRRHVAATEATARPASSREIGRFLAGDYTGSLFSLAVVYLVPVIIASQVSSTDNAYFYITSTISGTVNLLAINMGASLTVEGAHDPERLAENCRAALGRMARIMVPVCVLLFVLAPYILGVFGQGYAHAATPLLRWFAVGAALRVVMEVYFAVLRAQSRTAGLAYLQGLLCVLVLGLTLVLLPRMGLTGAGVAEIISLTVIVTIAAVKLRKVLRPTPGAKFTGPVAYAPHVAPDGDLADLAVRGDRRDAPSDERREVRRGIARGLGREAGPPSAGQREGPGYGTRWALRAALDADTMPLGVRLDFDHLERRPDLRHTPEAVNLSPAAKPPVSKAAPSSQTSSQTSSSQTSQPSQASQASQPPQASQAAQPSQPVRPPSPEPATRPGAARPTPVQAPAVAQPRGDGPPGGESAAGASGGEAPAAARNPVPWWRRPGAGVWLLLAAALALYWVPLAFVGRADLDGMGGLGLVSALPVATLLGAALLVLAFVGALRLGEQRRALLAAVLLLTVVSLHAVPAVLEEQPRFATAWQHLGFLDFIDRTGVAAPDLDARWSWPGFFAVAAFAARACGVGDLSEVLRWWPTVLQLLCLAPLALLLRAVRAGWRAKWTAAWLFVLCGWVGQDYFSPQALNYFFYLLFVAVVLVWFRWPRQLRGKLLPGEAEVAPAGRRERGALLALLVALFAASVVSHQLTPFVMLGVLTALVLVRRSTLRGLPLLCGVMLAVWVGFLAEPYWSGHFDELFGGLGSLGGNVSSSVSGRIEGGSATHKLVLYIRVALAGGVLACAALGWWRRRRAGIGDTALLVLTAVPFLAFGMQSYGGEVALRVFLFALPGACVLAALALFPRTGRPAARAVTGPVVALVAGLVLVLGFLVARWGNEPFERVRPGEVAAMDYVYAHDRPTVRVLWMSSDPVKSVTPAVPWGGRDMERVNYRPTLAPRDPARVDDLVGALRTAGPGSYLMVNRGQSVYLEFDAGYAPGWDGRLRSSLDGRPELRRVLSNEDAVLYELTERPTGEVPEPRPGPAGPRVTWTPVSVAGALAAAALLVLLTARELVRVVAGPGVRQLRWLQSSFWFALPLLVVLLAALVQRFATMS</sequence>
<organism evidence="8 9">
    <name type="scientific">Streptomyces albireticuli</name>
    <dbReference type="NCBI Taxonomy" id="1940"/>
    <lineage>
        <taxon>Bacteria</taxon>
        <taxon>Bacillati</taxon>
        <taxon>Actinomycetota</taxon>
        <taxon>Actinomycetes</taxon>
        <taxon>Kitasatosporales</taxon>
        <taxon>Streptomycetaceae</taxon>
        <taxon>Streptomyces</taxon>
    </lineage>
</organism>
<dbReference type="Proteomes" id="UP000218944">
    <property type="component" value="Unassembled WGS sequence"/>
</dbReference>
<evidence type="ECO:0000313" key="9">
    <source>
        <dbReference type="Proteomes" id="UP000218944"/>
    </source>
</evidence>
<feature type="compositionally biased region" description="Low complexity" evidence="6">
    <location>
        <begin position="632"/>
        <end position="647"/>
    </location>
</feature>
<feature type="transmembrane region" description="Helical" evidence="7">
    <location>
        <begin position="1078"/>
        <end position="1099"/>
    </location>
</feature>
<evidence type="ECO:0000256" key="1">
    <source>
        <dbReference type="ARBA" id="ARBA00004651"/>
    </source>
</evidence>
<feature type="transmembrane region" description="Helical" evidence="7">
    <location>
        <begin position="71"/>
        <end position="95"/>
    </location>
</feature>
<feature type="compositionally biased region" description="Pro residues" evidence="6">
    <location>
        <begin position="596"/>
        <end position="605"/>
    </location>
</feature>
<feature type="transmembrane region" description="Helical" evidence="7">
    <location>
        <begin position="386"/>
        <end position="405"/>
    </location>
</feature>
<feature type="transmembrane region" description="Helical" evidence="7">
    <location>
        <begin position="278"/>
        <end position="303"/>
    </location>
</feature>
<feature type="transmembrane region" description="Helical" evidence="7">
    <location>
        <begin position="201"/>
        <end position="220"/>
    </location>
</feature>
<protein>
    <submittedName>
        <fullName evidence="8">Uncharacterized protein</fullName>
    </submittedName>
</protein>
<gene>
    <name evidence="8" type="ORF">CK936_32195</name>
</gene>
<feature type="transmembrane region" description="Helical" evidence="7">
    <location>
        <begin position="1253"/>
        <end position="1273"/>
    </location>
</feature>
<feature type="transmembrane region" description="Helical" evidence="7">
    <location>
        <begin position="171"/>
        <end position="195"/>
    </location>
</feature>
<feature type="transmembrane region" description="Helical" evidence="7">
    <location>
        <begin position="659"/>
        <end position="678"/>
    </location>
</feature>
<feature type="transmembrane region" description="Helical" evidence="7">
    <location>
        <begin position="936"/>
        <end position="957"/>
    </location>
</feature>
<feature type="transmembrane region" description="Helical" evidence="7">
    <location>
        <begin position="896"/>
        <end position="929"/>
    </location>
</feature>
<comment type="subcellular location">
    <subcellularLocation>
        <location evidence="1">Cell membrane</location>
        <topology evidence="1">Multi-pass membrane protein</topology>
    </subcellularLocation>
</comment>
<evidence type="ECO:0000256" key="3">
    <source>
        <dbReference type="ARBA" id="ARBA00022692"/>
    </source>
</evidence>
<feature type="transmembrane region" description="Helical" evidence="7">
    <location>
        <begin position="690"/>
        <end position="712"/>
    </location>
</feature>
<evidence type="ECO:0000256" key="2">
    <source>
        <dbReference type="ARBA" id="ARBA00022475"/>
    </source>
</evidence>
<feature type="transmembrane region" description="Helical" evidence="7">
    <location>
        <begin position="251"/>
        <end position="272"/>
    </location>
</feature>
<feature type="transmembrane region" description="Helical" evidence="7">
    <location>
        <begin position="107"/>
        <end position="128"/>
    </location>
</feature>
<feature type="transmembrane region" description="Helical" evidence="7">
    <location>
        <begin position="1294"/>
        <end position="1314"/>
    </location>
</feature>
<feature type="transmembrane region" description="Helical" evidence="7">
    <location>
        <begin position="852"/>
        <end position="871"/>
    </location>
</feature>
<feature type="transmembrane region" description="Helical" evidence="7">
    <location>
        <begin position="36"/>
        <end position="56"/>
    </location>
</feature>
<comment type="caution">
    <text evidence="8">The sequence shown here is derived from an EMBL/GenBank/DDBJ whole genome shotgun (WGS) entry which is preliminary data.</text>
</comment>
<dbReference type="RefSeq" id="WP_095584475.1">
    <property type="nucleotide sequence ID" value="NZ_JAJQQQ010000013.1"/>
</dbReference>
<feature type="compositionally biased region" description="Low complexity" evidence="6">
    <location>
        <begin position="547"/>
        <end position="595"/>
    </location>
</feature>
<feature type="transmembrane region" description="Helical" evidence="7">
    <location>
        <begin position="356"/>
        <end position="374"/>
    </location>
</feature>
<feature type="transmembrane region" description="Helical" evidence="7">
    <location>
        <begin position="992"/>
        <end position="1013"/>
    </location>
</feature>
<keyword evidence="5 7" id="KW-0472">Membrane</keyword>
<evidence type="ECO:0000256" key="7">
    <source>
        <dbReference type="SAM" id="Phobius"/>
    </source>
</evidence>
<accession>A0A2A2D0I4</accession>
<evidence type="ECO:0000256" key="6">
    <source>
        <dbReference type="SAM" id="MobiDB-lite"/>
    </source>
</evidence>
<name>A0A2A2D0I4_9ACTN</name>
<feature type="transmembrane region" description="Helical" evidence="7">
    <location>
        <begin position="1045"/>
        <end position="1066"/>
    </location>
</feature>
<keyword evidence="4 7" id="KW-1133">Transmembrane helix</keyword>
<feature type="transmembrane region" description="Helical" evidence="7">
    <location>
        <begin position="411"/>
        <end position="430"/>
    </location>
</feature>
<evidence type="ECO:0000256" key="4">
    <source>
        <dbReference type="ARBA" id="ARBA00022989"/>
    </source>
</evidence>
<feature type="transmembrane region" description="Helical" evidence="7">
    <location>
        <begin position="140"/>
        <end position="159"/>
    </location>
</feature>
<evidence type="ECO:0000256" key="5">
    <source>
        <dbReference type="ARBA" id="ARBA00023136"/>
    </source>
</evidence>
<feature type="region of interest" description="Disordered" evidence="6">
    <location>
        <begin position="1"/>
        <end position="26"/>
    </location>
</feature>
<evidence type="ECO:0000313" key="8">
    <source>
        <dbReference type="EMBL" id="PAU44929.1"/>
    </source>
</evidence>
<dbReference type="PANTHER" id="PTHR30250">
    <property type="entry name" value="PST FAMILY PREDICTED COLANIC ACID TRANSPORTER"/>
    <property type="match status" value="1"/>
</dbReference>
<feature type="region of interest" description="Disordered" evidence="6">
    <location>
        <begin position="539"/>
        <end position="647"/>
    </location>
</feature>
<feature type="compositionally biased region" description="Basic and acidic residues" evidence="6">
    <location>
        <begin position="467"/>
        <end position="482"/>
    </location>
</feature>
<feature type="transmembrane region" description="Helical" evidence="7">
    <location>
        <begin position="803"/>
        <end position="823"/>
    </location>
</feature>
<feature type="transmembrane region" description="Helical" evidence="7">
    <location>
        <begin position="1020"/>
        <end position="1039"/>
    </location>
</feature>
<feature type="transmembrane region" description="Helical" evidence="7">
    <location>
        <begin position="324"/>
        <end position="350"/>
    </location>
</feature>
<dbReference type="GO" id="GO:0005886">
    <property type="term" value="C:plasma membrane"/>
    <property type="evidence" value="ECO:0007669"/>
    <property type="project" value="UniProtKB-SubCell"/>
</dbReference>